<keyword evidence="2" id="KW-1185">Reference proteome</keyword>
<dbReference type="GO" id="GO:0003677">
    <property type="term" value="F:DNA binding"/>
    <property type="evidence" value="ECO:0007669"/>
    <property type="project" value="UniProtKB-KW"/>
</dbReference>
<reference evidence="3" key="1">
    <citation type="submission" date="2025-08" db="UniProtKB">
        <authorList>
            <consortium name="RefSeq"/>
        </authorList>
    </citation>
    <scope>IDENTIFICATION</scope>
    <source>
        <strain evidence="3">MV-25-SWS-2005</strain>
        <tissue evidence="3">Whole body</tissue>
    </source>
</reference>
<dbReference type="InParanoid" id="A0A6I8UF99"/>
<evidence type="ECO:0000313" key="3">
    <source>
        <dbReference type="RefSeq" id="XP_001354588.4"/>
    </source>
</evidence>
<keyword evidence="3" id="KW-0238">DNA-binding</keyword>
<feature type="compositionally biased region" description="Basic residues" evidence="1">
    <location>
        <begin position="215"/>
        <end position="225"/>
    </location>
</feature>
<accession>A0A6I8UF99</accession>
<dbReference type="Proteomes" id="UP000001819">
    <property type="component" value="Chromosome X"/>
</dbReference>
<dbReference type="KEGG" id="dpo:4814649"/>
<gene>
    <name evidence="3" type="primary">LOC4814649</name>
</gene>
<organism evidence="2 3">
    <name type="scientific">Drosophila pseudoobscura pseudoobscura</name>
    <name type="common">Fruit fly</name>
    <dbReference type="NCBI Taxonomy" id="46245"/>
    <lineage>
        <taxon>Eukaryota</taxon>
        <taxon>Metazoa</taxon>
        <taxon>Ecdysozoa</taxon>
        <taxon>Arthropoda</taxon>
        <taxon>Hexapoda</taxon>
        <taxon>Insecta</taxon>
        <taxon>Pterygota</taxon>
        <taxon>Neoptera</taxon>
        <taxon>Endopterygota</taxon>
        <taxon>Diptera</taxon>
        <taxon>Brachycera</taxon>
        <taxon>Muscomorpha</taxon>
        <taxon>Ephydroidea</taxon>
        <taxon>Drosophilidae</taxon>
        <taxon>Drosophila</taxon>
        <taxon>Sophophora</taxon>
    </lineage>
</organism>
<protein>
    <submittedName>
        <fullName evidence="3">Segmentation polarity homeobox protein engrailed</fullName>
    </submittedName>
</protein>
<dbReference type="RefSeq" id="XP_001354588.4">
    <property type="nucleotide sequence ID" value="XM_001354552.4"/>
</dbReference>
<dbReference type="AlphaFoldDB" id="A0A6I8UF99"/>
<evidence type="ECO:0000256" key="1">
    <source>
        <dbReference type="SAM" id="MobiDB-lite"/>
    </source>
</evidence>
<sequence length="403" mass="44704">MTTNQTACALQENQIPVDSYRMHSKPPPTMTMGRMARWPLLLLLLVFYWCSSVAAFGNEYVHIKVHVPKEQGGEPEVAKVIHHYHHHPHPHQLQRLQRGRGAPPPPKPKHPSPLLESVILSDLDKPLHMSEHAEYLNHAKELADHLTESFNKKPPPPPPLPLLPKKKVNTYTIIEEQHSSRPAPAPAPVHSGYGYEDHPEHSVETYRVIESRPQLNHHHHHKQHHAHLEEDDDDLGYHYPHSSRSYPHHIGGAYAEPAPVEEHIEQETEPGYSYSAPYAHSGRGPKSGRAPAYTLEAPEESSSAYGYDYSRPSGSSSSGSGSSSGFRPSPQLPSGSEGYEDEVADTYGAPAPARRRRPALVDWPEATGFNSAAPETYNGVDSYNVGHVQGFGSGGYQYSGPYL</sequence>
<name>A0A6I8UF99_DROPS</name>
<evidence type="ECO:0000313" key="2">
    <source>
        <dbReference type="Proteomes" id="UP000001819"/>
    </source>
</evidence>
<feature type="compositionally biased region" description="Low complexity" evidence="1">
    <location>
        <begin position="237"/>
        <end position="249"/>
    </location>
</feature>
<feature type="compositionally biased region" description="Low complexity" evidence="1">
    <location>
        <begin position="313"/>
        <end position="325"/>
    </location>
</feature>
<feature type="region of interest" description="Disordered" evidence="1">
    <location>
        <begin position="215"/>
        <end position="356"/>
    </location>
</feature>
<feature type="region of interest" description="Disordered" evidence="1">
    <location>
        <begin position="85"/>
        <end position="114"/>
    </location>
</feature>
<proteinExistence type="predicted"/>
<keyword evidence="3" id="KW-0371">Homeobox</keyword>